<feature type="compositionally biased region" description="Polar residues" evidence="1">
    <location>
        <begin position="320"/>
        <end position="344"/>
    </location>
</feature>
<evidence type="ECO:0000313" key="3">
    <source>
        <dbReference type="Proteomes" id="UP001178461"/>
    </source>
</evidence>
<feature type="region of interest" description="Disordered" evidence="1">
    <location>
        <begin position="313"/>
        <end position="362"/>
    </location>
</feature>
<proteinExistence type="predicted"/>
<accession>A0AA35L2E6</accession>
<sequence length="395" mass="45391">MGVVRVSFVSVYRQRLTKKGFGPSIAIGNHHVAQDLQYGWEEGCKGENVIRHETLGKGLGFREGIERRVQNGRFATNLELALQRDRVNESQPLTAPLEKDSCLKQPPDFSYRLYITRGLLRKPRGKSKELKKKSPPSTVQEELQRIRSNLFFSIVEREQEPKIITRFPHMGPYEAQLMFVKMGKFKSSKYQDPKPFDYRQYEPDRPNFVTSYARDPLNLKLKSQCLSKVHGLHPLAEEKGGPRSKERFTTCYKPQELKWDSKLLLPKEPWPTKPVSFTRHRSQRAAHSAFLERVEETLSQLWLKEAAQKQAQDRRKAASSLRQKTPSTAVSTESDIEMQQQAGRQQEKSLQKGRLSQPPPMATLGWQLSMHIKPEPLGFLLPSGVAQSVEELRCK</sequence>
<gene>
    <name evidence="2" type="ORF">PODLI_1B017308</name>
</gene>
<reference evidence="2" key="1">
    <citation type="submission" date="2022-12" db="EMBL/GenBank/DDBJ databases">
        <authorList>
            <person name="Alioto T."/>
            <person name="Alioto T."/>
            <person name="Gomez Garrido J."/>
        </authorList>
    </citation>
    <scope>NUCLEOTIDE SEQUENCE</scope>
</reference>
<protein>
    <submittedName>
        <fullName evidence="2">Uncharacterized protein</fullName>
    </submittedName>
</protein>
<evidence type="ECO:0000313" key="2">
    <source>
        <dbReference type="EMBL" id="CAI5788646.1"/>
    </source>
</evidence>
<keyword evidence="3" id="KW-1185">Reference proteome</keyword>
<dbReference type="EMBL" id="OX395137">
    <property type="protein sequence ID" value="CAI5788646.1"/>
    <property type="molecule type" value="Genomic_DNA"/>
</dbReference>
<dbReference type="AlphaFoldDB" id="A0AA35L2E6"/>
<organism evidence="2 3">
    <name type="scientific">Podarcis lilfordi</name>
    <name type="common">Lilford's wall lizard</name>
    <dbReference type="NCBI Taxonomy" id="74358"/>
    <lineage>
        <taxon>Eukaryota</taxon>
        <taxon>Metazoa</taxon>
        <taxon>Chordata</taxon>
        <taxon>Craniata</taxon>
        <taxon>Vertebrata</taxon>
        <taxon>Euteleostomi</taxon>
        <taxon>Lepidosauria</taxon>
        <taxon>Squamata</taxon>
        <taxon>Bifurcata</taxon>
        <taxon>Unidentata</taxon>
        <taxon>Episquamata</taxon>
        <taxon>Laterata</taxon>
        <taxon>Lacertibaenia</taxon>
        <taxon>Lacertidae</taxon>
        <taxon>Podarcis</taxon>
    </lineage>
</organism>
<evidence type="ECO:0000256" key="1">
    <source>
        <dbReference type="SAM" id="MobiDB-lite"/>
    </source>
</evidence>
<name>A0AA35L2E6_9SAUR</name>
<dbReference type="Proteomes" id="UP001178461">
    <property type="component" value="Chromosome 12"/>
</dbReference>